<dbReference type="AlphaFoldDB" id="A0A379S1R0"/>
<organism evidence="2 3">
    <name type="scientific">Salmonella enterica subsp. arizonae</name>
    <dbReference type="NCBI Taxonomy" id="59203"/>
    <lineage>
        <taxon>Bacteria</taxon>
        <taxon>Pseudomonadati</taxon>
        <taxon>Pseudomonadota</taxon>
        <taxon>Gammaproteobacteria</taxon>
        <taxon>Enterobacterales</taxon>
        <taxon>Enterobacteriaceae</taxon>
        <taxon>Salmonella</taxon>
    </lineage>
</organism>
<gene>
    <name evidence="2" type="primary">yebS_2</name>
    <name evidence="2" type="ORF">NCTC7295_02453</name>
</gene>
<keyword evidence="1" id="KW-0812">Transmembrane</keyword>
<evidence type="ECO:0000313" key="3">
    <source>
        <dbReference type="Proteomes" id="UP000254124"/>
    </source>
</evidence>
<sequence length="85" mass="9471">MQTKDCASVLAATLAAIRMQKDAGPRCHIPLRLRRKQSVQKCWAALLASIVFLLPANLLPISVIYINGGRQEDTYPVGYYVARQQ</sequence>
<accession>A0A379S1R0</accession>
<keyword evidence="1" id="KW-1133">Transmembrane helix</keyword>
<dbReference type="InterPro" id="IPR007498">
    <property type="entry name" value="PqiA-like"/>
</dbReference>
<evidence type="ECO:0000256" key="1">
    <source>
        <dbReference type="SAM" id="Phobius"/>
    </source>
</evidence>
<name>A0A379S1R0_SALER</name>
<dbReference type="Proteomes" id="UP000254124">
    <property type="component" value="Unassembled WGS sequence"/>
</dbReference>
<dbReference type="EMBL" id="UGWZ01000001">
    <property type="protein sequence ID" value="SUG14806.1"/>
    <property type="molecule type" value="Genomic_DNA"/>
</dbReference>
<reference evidence="2 3" key="1">
    <citation type="submission" date="2018-06" db="EMBL/GenBank/DDBJ databases">
        <authorList>
            <consortium name="Pathogen Informatics"/>
            <person name="Doyle S."/>
        </authorList>
    </citation>
    <scope>NUCLEOTIDE SEQUENCE [LARGE SCALE GENOMIC DNA]</scope>
    <source>
        <strain evidence="2 3">NCTC7295</strain>
    </source>
</reference>
<proteinExistence type="predicted"/>
<feature type="transmembrane region" description="Helical" evidence="1">
    <location>
        <begin position="42"/>
        <end position="66"/>
    </location>
</feature>
<evidence type="ECO:0000313" key="2">
    <source>
        <dbReference type="EMBL" id="SUG14806.1"/>
    </source>
</evidence>
<dbReference type="Pfam" id="PF04403">
    <property type="entry name" value="PqiA"/>
    <property type="match status" value="1"/>
</dbReference>
<protein>
    <submittedName>
        <fullName evidence="2">Paraquat-inducible protein A</fullName>
    </submittedName>
</protein>
<keyword evidence="1" id="KW-0472">Membrane</keyword>